<dbReference type="PANTHER" id="PTHR33969">
    <property type="entry name" value="SEGREGATION AND CONDENSATION PROTEIN A"/>
    <property type="match status" value="1"/>
</dbReference>
<dbReference type="Gene3D" id="6.10.250.2410">
    <property type="match status" value="1"/>
</dbReference>
<organism evidence="3 4">
    <name type="scientific">Candidatus Acutalibacter ornithocaccae</name>
    <dbReference type="NCBI Taxonomy" id="2838416"/>
    <lineage>
        <taxon>Bacteria</taxon>
        <taxon>Bacillati</taxon>
        <taxon>Bacillota</taxon>
        <taxon>Clostridia</taxon>
        <taxon>Eubacteriales</taxon>
        <taxon>Acutalibacteraceae</taxon>
        <taxon>Acutalibacter</taxon>
    </lineage>
</organism>
<reference evidence="3" key="1">
    <citation type="journal article" date="2021" name="PeerJ">
        <title>Extensive microbial diversity within the chicken gut microbiome revealed by metagenomics and culture.</title>
        <authorList>
            <person name="Gilroy R."/>
            <person name="Ravi A."/>
            <person name="Getino M."/>
            <person name="Pursley I."/>
            <person name="Horton D.L."/>
            <person name="Alikhan N.F."/>
            <person name="Baker D."/>
            <person name="Gharbi K."/>
            <person name="Hall N."/>
            <person name="Watson M."/>
            <person name="Adriaenssens E.M."/>
            <person name="Foster-Nyarko E."/>
            <person name="Jarju S."/>
            <person name="Secka A."/>
            <person name="Antonio M."/>
            <person name="Oren A."/>
            <person name="Chaudhuri R.R."/>
            <person name="La Ragione R."/>
            <person name="Hildebrand F."/>
            <person name="Pallen M.J."/>
        </authorList>
    </citation>
    <scope>NUCLEOTIDE SEQUENCE</scope>
    <source>
        <strain evidence="3">ChiBcolR8-3208</strain>
    </source>
</reference>
<reference evidence="3" key="2">
    <citation type="submission" date="2021-04" db="EMBL/GenBank/DDBJ databases">
        <authorList>
            <person name="Gilroy R."/>
        </authorList>
    </citation>
    <scope>NUCLEOTIDE SEQUENCE</scope>
    <source>
        <strain evidence="3">ChiBcolR8-3208</strain>
    </source>
</reference>
<dbReference type="PANTHER" id="PTHR33969:SF2">
    <property type="entry name" value="SEGREGATION AND CONDENSATION PROTEIN A"/>
    <property type="match status" value="1"/>
</dbReference>
<keyword evidence="1" id="KW-0159">Chromosome partition</keyword>
<evidence type="ECO:0000313" key="3">
    <source>
        <dbReference type="EMBL" id="HJB37739.1"/>
    </source>
</evidence>
<evidence type="ECO:0000256" key="2">
    <source>
        <dbReference type="ARBA" id="ARBA00044777"/>
    </source>
</evidence>
<proteinExistence type="predicted"/>
<dbReference type="InterPro" id="IPR003768">
    <property type="entry name" value="ScpA"/>
</dbReference>
<sequence length="238" mass="26842">MEKLEYHLQVFDGPLDLLLALIAKNKLDIYDIPIAELLDQYLEQIALMREADMDVASEFLEMAARLVQIKAASLLPQHEQDEEDPRAELTGQLLEYDQCKKAAAQLAARCSFDRLTRPPEPIPADYTYQRIHDPREIAQALVSAWGKGRSLLPPKPESFSALVSRKIVSVASQAIAILRQLWKKKSLPYQALFAGKRDRSQRVAAFLAVLELVKNRRLRIEGEGEDLEVTLVDGGKSH</sequence>
<dbReference type="EMBL" id="DWXZ01000137">
    <property type="protein sequence ID" value="HJB37739.1"/>
    <property type="molecule type" value="Genomic_DNA"/>
</dbReference>
<dbReference type="AlphaFoldDB" id="A0A9D2LZ86"/>
<name>A0A9D2LZ86_9FIRM</name>
<dbReference type="Pfam" id="PF02616">
    <property type="entry name" value="SMC_ScpA"/>
    <property type="match status" value="1"/>
</dbReference>
<dbReference type="Proteomes" id="UP000824214">
    <property type="component" value="Unassembled WGS sequence"/>
</dbReference>
<accession>A0A9D2LZ86</accession>
<dbReference type="GO" id="GO:0007059">
    <property type="term" value="P:chromosome segregation"/>
    <property type="evidence" value="ECO:0007669"/>
    <property type="project" value="UniProtKB-KW"/>
</dbReference>
<comment type="caution">
    <text evidence="3">The sequence shown here is derived from an EMBL/GenBank/DDBJ whole genome shotgun (WGS) entry which is preliminary data.</text>
</comment>
<evidence type="ECO:0000313" key="4">
    <source>
        <dbReference type="Proteomes" id="UP000824214"/>
    </source>
</evidence>
<evidence type="ECO:0000256" key="1">
    <source>
        <dbReference type="ARBA" id="ARBA00022829"/>
    </source>
</evidence>
<gene>
    <name evidence="3" type="ORF">H9942_06685</name>
</gene>
<protein>
    <recommendedName>
        <fullName evidence="2">Segregation and condensation protein A</fullName>
    </recommendedName>
</protein>